<dbReference type="AlphaFoldDB" id="A0A382AGL3"/>
<organism evidence="1">
    <name type="scientific">marine metagenome</name>
    <dbReference type="NCBI Taxonomy" id="408172"/>
    <lineage>
        <taxon>unclassified sequences</taxon>
        <taxon>metagenomes</taxon>
        <taxon>ecological metagenomes</taxon>
    </lineage>
</organism>
<dbReference type="EMBL" id="UINC01025261">
    <property type="protein sequence ID" value="SVB00509.1"/>
    <property type="molecule type" value="Genomic_DNA"/>
</dbReference>
<gene>
    <name evidence="1" type="ORF">METZ01_LOCUS153363</name>
</gene>
<reference evidence="1" key="1">
    <citation type="submission" date="2018-05" db="EMBL/GenBank/DDBJ databases">
        <authorList>
            <person name="Lanie J.A."/>
            <person name="Ng W.-L."/>
            <person name="Kazmierczak K.M."/>
            <person name="Andrzejewski T.M."/>
            <person name="Davidsen T.M."/>
            <person name="Wayne K.J."/>
            <person name="Tettelin H."/>
            <person name="Glass J.I."/>
            <person name="Rusch D."/>
            <person name="Podicherti R."/>
            <person name="Tsui H.-C.T."/>
            <person name="Winkler M.E."/>
        </authorList>
    </citation>
    <scope>NUCLEOTIDE SEQUENCE</scope>
</reference>
<proteinExistence type="predicted"/>
<protein>
    <recommendedName>
        <fullName evidence="2">Outer membrane protein beta-barrel domain-containing protein</fullName>
    </recommendedName>
</protein>
<sequence>MLKSFFLAADEVWRLRYSTLISAENVITRNSISSSAEMSTSGHSGNFVFANGIGLGYSTTMTNGNLEDISYKFKNSSLDLSYTIGRSFSFTLGTGKMINGRGEIILDGEGYTTESVSGESIFLNLGIPFFGGEFLLGYRQDNSKFKNYQCQMSGKSVILAEPVNLVSGQINAGIGFLF</sequence>
<evidence type="ECO:0008006" key="2">
    <source>
        <dbReference type="Google" id="ProtNLM"/>
    </source>
</evidence>
<evidence type="ECO:0000313" key="1">
    <source>
        <dbReference type="EMBL" id="SVB00509.1"/>
    </source>
</evidence>
<accession>A0A382AGL3</accession>
<name>A0A382AGL3_9ZZZZ</name>